<dbReference type="Proteomes" id="UP001081283">
    <property type="component" value="Unassembled WGS sequence"/>
</dbReference>
<keyword evidence="4" id="KW-1185">Reference proteome</keyword>
<keyword evidence="1" id="KW-0812">Transmembrane</keyword>
<feature type="transmembrane region" description="Helical" evidence="1">
    <location>
        <begin position="108"/>
        <end position="133"/>
    </location>
</feature>
<evidence type="ECO:0000259" key="2">
    <source>
        <dbReference type="Pfam" id="PF01970"/>
    </source>
</evidence>
<feature type="transmembrane region" description="Helical" evidence="1">
    <location>
        <begin position="194"/>
        <end position="217"/>
    </location>
</feature>
<evidence type="ECO:0000313" key="3">
    <source>
        <dbReference type="EMBL" id="MCY0093426.1"/>
    </source>
</evidence>
<reference evidence="3" key="1">
    <citation type="submission" date="2022-10" db="EMBL/GenBank/DDBJ databases">
        <title>Hoeflea sp. J2-29, isolated from marine algae.</title>
        <authorList>
            <person name="Kristyanto S."/>
            <person name="Kim J.M."/>
            <person name="Jeon C.O."/>
        </authorList>
    </citation>
    <scope>NUCLEOTIDE SEQUENCE</scope>
    <source>
        <strain evidence="3">J2-29</strain>
    </source>
</reference>
<evidence type="ECO:0000313" key="4">
    <source>
        <dbReference type="Proteomes" id="UP001081283"/>
    </source>
</evidence>
<dbReference type="PANTHER" id="PTHR35342:SF5">
    <property type="entry name" value="TRICARBOXYLIC TRANSPORT PROTEIN"/>
    <property type="match status" value="1"/>
</dbReference>
<feature type="transmembrane region" description="Helical" evidence="1">
    <location>
        <begin position="392"/>
        <end position="409"/>
    </location>
</feature>
<feature type="transmembrane region" description="Helical" evidence="1">
    <location>
        <begin position="321"/>
        <end position="344"/>
    </location>
</feature>
<feature type="transmembrane region" description="Helical" evidence="1">
    <location>
        <begin position="170"/>
        <end position="188"/>
    </location>
</feature>
<dbReference type="RefSeq" id="WP_267611381.1">
    <property type="nucleotide sequence ID" value="NZ_JAOVZQ010000001.1"/>
</dbReference>
<feature type="domain" description="DUF112" evidence="2">
    <location>
        <begin position="21"/>
        <end position="440"/>
    </location>
</feature>
<feature type="transmembrane region" description="Helical" evidence="1">
    <location>
        <begin position="139"/>
        <end position="158"/>
    </location>
</feature>
<dbReference type="InterPro" id="IPR002823">
    <property type="entry name" value="DUF112_TM"/>
</dbReference>
<protein>
    <submittedName>
        <fullName evidence="3">Tripartite tricarboxylate transporter permease</fullName>
    </submittedName>
</protein>
<feature type="transmembrane region" description="Helical" evidence="1">
    <location>
        <begin position="415"/>
        <end position="445"/>
    </location>
</feature>
<feature type="transmembrane region" description="Helical" evidence="1">
    <location>
        <begin position="466"/>
        <end position="489"/>
    </location>
</feature>
<sequence>MENLLPNLAGGFATAIDPLNLFYCFVGVFLGTLVGVLPGVGSLAAISMLMPLTFYVPPETALIMLAGIYYGTQYGGSTASILLNLPGTPSAAVICLDGYPMSQQGRAGVALAMTTIASFFGATCGIIVLTLFAQSLSRIGLSFTSAEYFSLMFLGLVASSTLASGPPVKGIAMVLVGLALGLVGSDVQTGVQRYTFGSMSLFDGINLVALSMGLFGVSEVISSMRSGDSGSHIGKVRLRSLIPTRADLKSSVAPLLRGTAVGAFFGPLPGTGTNLASFMAYVLEKKVARDPSRFGKGAIEGVVAPESANNSAAQTAFVPTLTLGIPGDAVMALLLGVLIMHGIQPGPNLIEAQPKLFWGLVASFWIGNLMLLILNLPLIGLWVKILAIPRKVLLPAILMFMCIGVYSVNNNAVDIGIMIVFGVVGYFMLSLGFEAAPLILGFILGPLMEQYLKRALLLSSGDPMVFVERPISCGFLTVAVAALFLSAVASIRNARRANQPVEDPAADTDGNRP</sequence>
<dbReference type="Pfam" id="PF01970">
    <property type="entry name" value="TctA"/>
    <property type="match status" value="1"/>
</dbReference>
<feature type="transmembrane region" description="Helical" evidence="1">
    <location>
        <begin position="356"/>
        <end position="380"/>
    </location>
</feature>
<feature type="transmembrane region" description="Helical" evidence="1">
    <location>
        <begin position="20"/>
        <end position="40"/>
    </location>
</feature>
<keyword evidence="1" id="KW-0472">Membrane</keyword>
<dbReference type="EMBL" id="JAOVZQ010000001">
    <property type="protein sequence ID" value="MCY0093426.1"/>
    <property type="molecule type" value="Genomic_DNA"/>
</dbReference>
<feature type="transmembrane region" description="Helical" evidence="1">
    <location>
        <begin position="52"/>
        <end position="71"/>
    </location>
</feature>
<comment type="caution">
    <text evidence="3">The sequence shown here is derived from an EMBL/GenBank/DDBJ whole genome shotgun (WGS) entry which is preliminary data.</text>
</comment>
<gene>
    <name evidence="3" type="ORF">OEG82_05235</name>
</gene>
<evidence type="ECO:0000256" key="1">
    <source>
        <dbReference type="SAM" id="Phobius"/>
    </source>
</evidence>
<proteinExistence type="predicted"/>
<organism evidence="3 4">
    <name type="scientific">Hoeflea ulvae</name>
    <dbReference type="NCBI Taxonomy" id="2983764"/>
    <lineage>
        <taxon>Bacteria</taxon>
        <taxon>Pseudomonadati</taxon>
        <taxon>Pseudomonadota</taxon>
        <taxon>Alphaproteobacteria</taxon>
        <taxon>Hyphomicrobiales</taxon>
        <taxon>Rhizobiaceae</taxon>
        <taxon>Hoeflea</taxon>
    </lineage>
</organism>
<dbReference type="PANTHER" id="PTHR35342">
    <property type="entry name" value="TRICARBOXYLIC TRANSPORT PROTEIN"/>
    <property type="match status" value="1"/>
</dbReference>
<keyword evidence="1" id="KW-1133">Transmembrane helix</keyword>
<name>A0ABT3YC23_9HYPH</name>
<accession>A0ABT3YC23</accession>